<organism evidence="2">
    <name type="scientific">Ananas comosus var. bracteatus</name>
    <name type="common">red pineapple</name>
    <dbReference type="NCBI Taxonomy" id="296719"/>
    <lineage>
        <taxon>Eukaryota</taxon>
        <taxon>Viridiplantae</taxon>
        <taxon>Streptophyta</taxon>
        <taxon>Embryophyta</taxon>
        <taxon>Tracheophyta</taxon>
        <taxon>Spermatophyta</taxon>
        <taxon>Magnoliopsida</taxon>
        <taxon>Liliopsida</taxon>
        <taxon>Poales</taxon>
        <taxon>Bromeliaceae</taxon>
        <taxon>Bromelioideae</taxon>
        <taxon>Ananas</taxon>
    </lineage>
</organism>
<proteinExistence type="predicted"/>
<accession>A0A6V7NT38</accession>
<feature type="domain" description="Tf2-1-like SH3-like" evidence="1">
    <location>
        <begin position="50"/>
        <end position="101"/>
    </location>
</feature>
<reference evidence="2" key="1">
    <citation type="submission" date="2020-07" db="EMBL/GenBank/DDBJ databases">
        <authorList>
            <person name="Lin J."/>
        </authorList>
    </citation>
    <scope>NUCLEOTIDE SEQUENCE</scope>
</reference>
<dbReference type="PANTHER" id="PTHR46148:SF60">
    <property type="entry name" value="CHROMO DOMAIN-CONTAINING PROTEIN"/>
    <property type="match status" value="1"/>
</dbReference>
<dbReference type="Pfam" id="PF24626">
    <property type="entry name" value="SH3_Tf2-1"/>
    <property type="match status" value="1"/>
</dbReference>
<dbReference type="PANTHER" id="PTHR46148">
    <property type="entry name" value="CHROMO DOMAIN-CONTAINING PROTEIN"/>
    <property type="match status" value="1"/>
</dbReference>
<name>A0A6V7NT38_ANACO</name>
<dbReference type="AlphaFoldDB" id="A0A6V7NT38"/>
<sequence>MYISSVYYSPDVLREAEEKVRLARKRLLTSQSRQKSYADRRRRDIEFMVGDRVFLKVSPMRGVKRFGVREKLSPRYIGPYEILERVGTVVYRLALPPKLADVTMCSMSPISASIFTTPSTRCYMSHRNFKRT</sequence>
<dbReference type="InterPro" id="IPR056924">
    <property type="entry name" value="SH3_Tf2-1"/>
</dbReference>
<gene>
    <name evidence="2" type="ORF">CB5_LOCUS4869</name>
</gene>
<protein>
    <recommendedName>
        <fullName evidence="1">Tf2-1-like SH3-like domain-containing protein</fullName>
    </recommendedName>
</protein>
<dbReference type="EMBL" id="LR862141">
    <property type="protein sequence ID" value="CAD1821658.1"/>
    <property type="molecule type" value="Genomic_DNA"/>
</dbReference>
<evidence type="ECO:0000259" key="1">
    <source>
        <dbReference type="Pfam" id="PF24626"/>
    </source>
</evidence>
<evidence type="ECO:0000313" key="2">
    <source>
        <dbReference type="EMBL" id="CAD1821658.1"/>
    </source>
</evidence>